<organism evidence="1 2">
    <name type="scientific">Clavibacter michiganensis subsp. michiganensis</name>
    <dbReference type="NCBI Taxonomy" id="33013"/>
    <lineage>
        <taxon>Bacteria</taxon>
        <taxon>Bacillati</taxon>
        <taxon>Actinomycetota</taxon>
        <taxon>Actinomycetes</taxon>
        <taxon>Micrococcales</taxon>
        <taxon>Microbacteriaceae</taxon>
        <taxon>Clavibacter</taxon>
    </lineage>
</organism>
<keyword evidence="2" id="KW-1185">Reference proteome</keyword>
<sequence length="322" mass="35774">MSKQSRAASRAARTPVLDLTRIGIGADPAEPTSPPASWSGIRASAHTIVKANRAWQAIEHFPIGLGVGRLDLSRLRAVGLVVASSVYAWDEAAEDDQAALRDTAHTPYAHVLIGLLQDLGVDTPANRSEIAGIERLFELELAAAKGEGDPVAVWKELSRFRSADIRLQLRIQLDLLGRDQHALVDCLRPVLEVLEVVDDLQSVEEDRRSGSFNTYLFLRRRLGGEETQAELDRFARACTRDFRQLASRLGEDDQRQLAITLLRPRTVAQYAVIRRLARLPLPLLRAMLSREVLEPLSAPFGLFWSQPAFQEDRDRSPLAVVP</sequence>
<dbReference type="EMBL" id="MDHH01000001">
    <property type="protein sequence ID" value="OUE03757.1"/>
    <property type="molecule type" value="Genomic_DNA"/>
</dbReference>
<dbReference type="GeneID" id="92948416"/>
<accession>A0A1Y3FG34</accession>
<name>A0A1Y3FG34_CLAMM</name>
<dbReference type="Proteomes" id="UP000195062">
    <property type="component" value="Unassembled WGS sequence"/>
</dbReference>
<gene>
    <name evidence="1" type="ORF">CMMCAS07_02325</name>
</gene>
<dbReference type="RefSeq" id="WP_012039113.1">
    <property type="nucleotide sequence ID" value="NZ_CP033724.1"/>
</dbReference>
<reference evidence="1 2" key="1">
    <citation type="submission" date="2016-08" db="EMBL/GenBank/DDBJ databases">
        <title>Genome sequence of Clavibacter michiganensis subsp. michiganensis strain CASJ007.</title>
        <authorList>
            <person name="Thapa S.P."/>
            <person name="Coaker G."/>
        </authorList>
    </citation>
    <scope>NUCLEOTIDE SEQUENCE [LARGE SCALE GENOMIC DNA]</scope>
    <source>
        <strain evidence="1">CASJ007</strain>
    </source>
</reference>
<dbReference type="AlphaFoldDB" id="A0A1Y3FG34"/>
<evidence type="ECO:0000313" key="1">
    <source>
        <dbReference type="EMBL" id="OUE03757.1"/>
    </source>
</evidence>
<evidence type="ECO:0000313" key="2">
    <source>
        <dbReference type="Proteomes" id="UP000195062"/>
    </source>
</evidence>
<comment type="caution">
    <text evidence="1">The sequence shown here is derived from an EMBL/GenBank/DDBJ whole genome shotgun (WGS) entry which is preliminary data.</text>
</comment>
<protein>
    <submittedName>
        <fullName evidence="1">Uncharacterized protein</fullName>
    </submittedName>
</protein>
<proteinExistence type="predicted"/>